<evidence type="ECO:0000313" key="3">
    <source>
        <dbReference type="Proteomes" id="UP000198756"/>
    </source>
</evidence>
<dbReference type="EMBL" id="FMXE01000007">
    <property type="protein sequence ID" value="SDA60896.1"/>
    <property type="molecule type" value="Genomic_DNA"/>
</dbReference>
<reference evidence="3" key="1">
    <citation type="submission" date="2016-10" db="EMBL/GenBank/DDBJ databases">
        <authorList>
            <person name="Varghese N."/>
            <person name="Submissions S."/>
        </authorList>
    </citation>
    <scope>NUCLEOTIDE SEQUENCE [LARGE SCALE GENOMIC DNA]</scope>
    <source>
        <strain evidence="3">DSM 22703</strain>
    </source>
</reference>
<proteinExistence type="predicted"/>
<protein>
    <submittedName>
        <fullName evidence="2">Uncharacterized protein</fullName>
    </submittedName>
</protein>
<organism evidence="2 3">
    <name type="scientific">Algoriphagus alkaliphilus</name>
    <dbReference type="NCBI Taxonomy" id="279824"/>
    <lineage>
        <taxon>Bacteria</taxon>
        <taxon>Pseudomonadati</taxon>
        <taxon>Bacteroidota</taxon>
        <taxon>Cytophagia</taxon>
        <taxon>Cytophagales</taxon>
        <taxon>Cyclobacteriaceae</taxon>
        <taxon>Algoriphagus</taxon>
    </lineage>
</organism>
<keyword evidence="1" id="KW-0732">Signal</keyword>
<name>A0A1G5WT48_9BACT</name>
<keyword evidence="3" id="KW-1185">Reference proteome</keyword>
<evidence type="ECO:0000256" key="1">
    <source>
        <dbReference type="SAM" id="SignalP"/>
    </source>
</evidence>
<dbReference type="STRING" id="279824.SAMN03080617_01292"/>
<evidence type="ECO:0000313" key="2">
    <source>
        <dbReference type="EMBL" id="SDA60896.1"/>
    </source>
</evidence>
<sequence>MKFLAFLSSFFFLLTLKSFAQTQENITSELVILNVITVEEKTILSESRHFEAPNWSREGGFLLINSRGFLEKVDLNGNKLGRLFPDLVTRANNDHGISFDGKTLLIIKSES</sequence>
<feature type="chain" id="PRO_5011534296" evidence="1">
    <location>
        <begin position="21"/>
        <end position="111"/>
    </location>
</feature>
<dbReference type="InterPro" id="IPR011042">
    <property type="entry name" value="6-blade_b-propeller_TolB-like"/>
</dbReference>
<dbReference type="Gene3D" id="2.120.10.30">
    <property type="entry name" value="TolB, C-terminal domain"/>
    <property type="match status" value="1"/>
</dbReference>
<accession>A0A1G5WT48</accession>
<dbReference type="Proteomes" id="UP000198756">
    <property type="component" value="Unassembled WGS sequence"/>
</dbReference>
<dbReference type="RefSeq" id="WP_245693192.1">
    <property type="nucleotide sequence ID" value="NZ_FMXE01000007.1"/>
</dbReference>
<dbReference type="AlphaFoldDB" id="A0A1G5WT48"/>
<gene>
    <name evidence="2" type="ORF">SAMN03080617_01292</name>
</gene>
<feature type="signal peptide" evidence="1">
    <location>
        <begin position="1"/>
        <end position="20"/>
    </location>
</feature>